<feature type="non-terminal residue" evidence="1">
    <location>
        <position position="54"/>
    </location>
</feature>
<protein>
    <submittedName>
        <fullName evidence="1">Uncharacterized protein</fullName>
    </submittedName>
</protein>
<feature type="non-terminal residue" evidence="1">
    <location>
        <position position="1"/>
    </location>
</feature>
<evidence type="ECO:0000313" key="1">
    <source>
        <dbReference type="EMBL" id="CAA9273528.1"/>
    </source>
</evidence>
<name>A0A6J4JC43_9CHLR</name>
<proteinExistence type="predicted"/>
<dbReference type="AlphaFoldDB" id="A0A6J4JC43"/>
<reference evidence="1" key="1">
    <citation type="submission" date="2020-02" db="EMBL/GenBank/DDBJ databases">
        <authorList>
            <person name="Meier V. D."/>
        </authorList>
    </citation>
    <scope>NUCLEOTIDE SEQUENCE</scope>
    <source>
        <strain evidence="1">AVDCRST_MAG77</strain>
    </source>
</reference>
<accession>A0A6J4JC43</accession>
<organism evidence="1">
    <name type="scientific">uncultured Chloroflexota bacterium</name>
    <dbReference type="NCBI Taxonomy" id="166587"/>
    <lineage>
        <taxon>Bacteria</taxon>
        <taxon>Bacillati</taxon>
        <taxon>Chloroflexota</taxon>
        <taxon>environmental samples</taxon>
    </lineage>
</organism>
<sequence>DAATGAATGTGAAGASLAAELSALPGAAPVGAAWWGTGGHGHWSGGSAPKRCGV</sequence>
<gene>
    <name evidence="1" type="ORF">AVDCRST_MAG77-3383</name>
</gene>
<dbReference type="EMBL" id="CADCTC010000183">
    <property type="protein sequence ID" value="CAA9273528.1"/>
    <property type="molecule type" value="Genomic_DNA"/>
</dbReference>